<comment type="similarity">
    <text evidence="6">Belongs to the methyltransferase superfamily. RNA methyltransferase RsmG family.</text>
</comment>
<keyword evidence="1 6" id="KW-0963">Cytoplasm</keyword>
<feature type="binding site" evidence="6">
    <location>
        <position position="150"/>
    </location>
    <ligand>
        <name>S-adenosyl-L-methionine</name>
        <dbReference type="ChEBI" id="CHEBI:59789"/>
    </ligand>
</feature>
<dbReference type="FunFam" id="3.40.50.150:FF:000041">
    <property type="entry name" value="Ribosomal RNA small subunit methyltransferase G"/>
    <property type="match status" value="1"/>
</dbReference>
<evidence type="ECO:0000256" key="1">
    <source>
        <dbReference type="ARBA" id="ARBA00022490"/>
    </source>
</evidence>
<organism evidence="8 9">
    <name type="scientific">Neomoorella humiferrea</name>
    <dbReference type="NCBI Taxonomy" id="676965"/>
    <lineage>
        <taxon>Bacteria</taxon>
        <taxon>Bacillati</taxon>
        <taxon>Bacillota</taxon>
        <taxon>Clostridia</taxon>
        <taxon>Neomoorellales</taxon>
        <taxon>Neomoorellaceae</taxon>
        <taxon>Neomoorella</taxon>
    </lineage>
</organism>
<dbReference type="InterPro" id="IPR003682">
    <property type="entry name" value="rRNA_ssu_MeTfrase_G"/>
</dbReference>
<sequence>MQVSFKEKIKEMLAEIGINLTDRQVETIKSYIDMLLETNREMNLTAINEEGEIWRKHVIDSLLVFCAAEISSGARVIDVGSGAGIPGIILKIYRPDLNLTLLEAQRKKIIFQEEAVAKLGLKNIKCLWSRAEEAGRLEEHREKYDVAVARAVAPLNILVEYCLPLVKVGGLMIAYKGPSVDEELKAAEKAIAILGGDQPEVWRGHLPGGEEERRLIKIKKSTKTPTNYPRRAGMPTRKPLK</sequence>
<feature type="binding site" evidence="6">
    <location>
        <begin position="131"/>
        <end position="132"/>
    </location>
    <ligand>
        <name>S-adenosyl-L-methionine</name>
        <dbReference type="ChEBI" id="CHEBI:59789"/>
    </ligand>
</feature>
<dbReference type="PANTHER" id="PTHR31760">
    <property type="entry name" value="S-ADENOSYL-L-METHIONINE-DEPENDENT METHYLTRANSFERASES SUPERFAMILY PROTEIN"/>
    <property type="match status" value="1"/>
</dbReference>
<proteinExistence type="inferred from homology"/>
<dbReference type="Gene3D" id="3.40.50.150">
    <property type="entry name" value="Vaccinia Virus protein VP39"/>
    <property type="match status" value="1"/>
</dbReference>
<keyword evidence="4 6" id="KW-0808">Transferase</keyword>
<evidence type="ECO:0000256" key="3">
    <source>
        <dbReference type="ARBA" id="ARBA00022603"/>
    </source>
</evidence>
<keyword evidence="2 6" id="KW-0698">rRNA processing</keyword>
<dbReference type="OrthoDB" id="9808773at2"/>
<dbReference type="Proteomes" id="UP000238415">
    <property type="component" value="Unassembled WGS sequence"/>
</dbReference>
<evidence type="ECO:0000256" key="6">
    <source>
        <dbReference type="HAMAP-Rule" id="MF_00074"/>
    </source>
</evidence>
<comment type="subcellular location">
    <subcellularLocation>
        <location evidence="6">Cytoplasm</location>
    </subcellularLocation>
</comment>
<comment type="caution">
    <text evidence="8">The sequence shown here is derived from an EMBL/GenBank/DDBJ whole genome shotgun (WGS) entry which is preliminary data.</text>
</comment>
<gene>
    <name evidence="6 8" type="primary">rsmG</name>
    <name evidence="8" type="ORF">MOHU_13430</name>
</gene>
<evidence type="ECO:0000256" key="2">
    <source>
        <dbReference type="ARBA" id="ARBA00022552"/>
    </source>
</evidence>
<dbReference type="NCBIfam" id="TIGR00138">
    <property type="entry name" value="rsmG_gidB"/>
    <property type="match status" value="1"/>
</dbReference>
<dbReference type="PIRSF" id="PIRSF003078">
    <property type="entry name" value="GidB"/>
    <property type="match status" value="1"/>
</dbReference>
<dbReference type="AlphaFoldDB" id="A0A2T0ASB1"/>
<keyword evidence="5 6" id="KW-0949">S-adenosyl-L-methionine</keyword>
<comment type="caution">
    <text evidence="6">Lacks conserved residue(s) required for the propagation of feature annotation.</text>
</comment>
<dbReference type="Pfam" id="PF02527">
    <property type="entry name" value="GidB"/>
    <property type="match status" value="1"/>
</dbReference>
<feature type="region of interest" description="Disordered" evidence="7">
    <location>
        <begin position="212"/>
        <end position="241"/>
    </location>
</feature>
<evidence type="ECO:0000256" key="4">
    <source>
        <dbReference type="ARBA" id="ARBA00022679"/>
    </source>
</evidence>
<accession>A0A2T0ASB1</accession>
<name>A0A2T0ASB1_9FIRM</name>
<dbReference type="PANTHER" id="PTHR31760:SF0">
    <property type="entry name" value="S-ADENOSYL-L-METHIONINE-DEPENDENT METHYLTRANSFERASES SUPERFAMILY PROTEIN"/>
    <property type="match status" value="1"/>
</dbReference>
<evidence type="ECO:0000256" key="5">
    <source>
        <dbReference type="ARBA" id="ARBA00022691"/>
    </source>
</evidence>
<dbReference type="HAMAP" id="MF_00074">
    <property type="entry name" value="16SrRNA_methyltr_G"/>
    <property type="match status" value="1"/>
</dbReference>
<dbReference type="EMBL" id="PVXM01000025">
    <property type="protein sequence ID" value="PRR72920.1"/>
    <property type="molecule type" value="Genomic_DNA"/>
</dbReference>
<dbReference type="GO" id="GO:0070043">
    <property type="term" value="F:rRNA (guanine-N7-)-methyltransferase activity"/>
    <property type="evidence" value="ECO:0007669"/>
    <property type="project" value="UniProtKB-UniRule"/>
</dbReference>
<dbReference type="InterPro" id="IPR029063">
    <property type="entry name" value="SAM-dependent_MTases_sf"/>
</dbReference>
<evidence type="ECO:0000256" key="7">
    <source>
        <dbReference type="SAM" id="MobiDB-lite"/>
    </source>
</evidence>
<feature type="binding site" evidence="6">
    <location>
        <position position="80"/>
    </location>
    <ligand>
        <name>S-adenosyl-L-methionine</name>
        <dbReference type="ChEBI" id="CHEBI:59789"/>
    </ligand>
</feature>
<protein>
    <recommendedName>
        <fullName evidence="6">Ribosomal RNA small subunit methyltransferase G</fullName>
        <ecNumber evidence="6">2.1.1.-</ecNumber>
    </recommendedName>
    <alternativeName>
        <fullName evidence="6">16S rRNA 7-methylguanosine methyltransferase</fullName>
        <shortName evidence="6">16S rRNA m7G methyltransferase</shortName>
    </alternativeName>
</protein>
<dbReference type="EC" id="2.1.1.-" evidence="6"/>
<dbReference type="GO" id="GO:0005829">
    <property type="term" value="C:cytosol"/>
    <property type="evidence" value="ECO:0007669"/>
    <property type="project" value="TreeGrafter"/>
</dbReference>
<comment type="function">
    <text evidence="6">Specifically methylates the N7 position of a guanine in 16S rRNA.</text>
</comment>
<evidence type="ECO:0000313" key="9">
    <source>
        <dbReference type="Proteomes" id="UP000238415"/>
    </source>
</evidence>
<evidence type="ECO:0000313" key="8">
    <source>
        <dbReference type="EMBL" id="PRR72920.1"/>
    </source>
</evidence>
<keyword evidence="9" id="KW-1185">Reference proteome</keyword>
<dbReference type="SUPFAM" id="SSF53335">
    <property type="entry name" value="S-adenosyl-L-methionine-dependent methyltransferases"/>
    <property type="match status" value="1"/>
</dbReference>
<reference evidence="8 9" key="1">
    <citation type="submission" date="2018-03" db="EMBL/GenBank/DDBJ databases">
        <title>Genome sequence of Moorella humiferrea DSM 23265.</title>
        <authorList>
            <person name="Poehlein A."/>
            <person name="Daniel R."/>
        </authorList>
    </citation>
    <scope>NUCLEOTIDE SEQUENCE [LARGE SCALE GENOMIC DNA]</scope>
    <source>
        <strain evidence="8 9">DSM 23265</strain>
    </source>
</reference>
<keyword evidence="3 6" id="KW-0489">Methyltransferase</keyword>